<keyword evidence="1" id="KW-0224">Dipeptidase</keyword>
<keyword evidence="1" id="KW-0378">Hydrolase</keyword>
<proteinExistence type="predicted"/>
<evidence type="ECO:0000313" key="1">
    <source>
        <dbReference type="EMBL" id="QQK08786.1"/>
    </source>
</evidence>
<dbReference type="Proteomes" id="UP000595814">
    <property type="component" value="Chromosome"/>
</dbReference>
<dbReference type="EMBL" id="CP066744">
    <property type="protein sequence ID" value="QQK08786.1"/>
    <property type="molecule type" value="Genomic_DNA"/>
</dbReference>
<sequence>MGKLTGLKPERVFYYFEELTKIPRCSYNEKAVSDYLKSLGEKLGLETIQDESLNIIMKKPASQGYENSEGIVIQSHMDMVCEKEEGSNHNFKCDPLEIFVEGDLIKANKTTLGGDDGIGVAMGLALMEDDDLKHPKMELVVTVEEEVKMTGAFNLSDKILEGRKLINIDSDEEGILTMGSAGGEAIDINLPLNFKEVENSINYKIDISGLLGGHSGMEIANGKGNAIRILSEVLDEIYKKVEFKLVGVSGGTKDNAIPREANGIISIDDFNENILLENLENIKNIVKENNKNIEGDLNINIEKVNKSTKAMSKKNTEDILYLLKNIHIGPFTMIPGNEKIVESSANLALVKTGEEIFSIRISERSSSPKSMEKLRNTIIEVANKTDAKLTTGDNYPAWEYKPVSELRETAVKVYKELFNKDLVTTVIHAGLECGILNEKYPDMDIISVGPNMRFIHTPNEELSISSTERVYEFVRKLIEESK</sequence>
<protein>
    <submittedName>
        <fullName evidence="1">Beta-Ala-His dipeptidase</fullName>
        <ecNumber evidence="1">3.4.13.20</ecNumber>
    </submittedName>
</protein>
<keyword evidence="1" id="KW-0645">Protease</keyword>
<organism evidence="1 2">
    <name type="scientific">Miniphocaeibacter halophilus</name>
    <dbReference type="NCBI Taxonomy" id="2931922"/>
    <lineage>
        <taxon>Bacteria</taxon>
        <taxon>Bacillati</taxon>
        <taxon>Bacillota</taxon>
        <taxon>Tissierellia</taxon>
        <taxon>Tissierellales</taxon>
        <taxon>Peptoniphilaceae</taxon>
        <taxon>Miniphocaeibacter</taxon>
    </lineage>
</organism>
<accession>A0AC61N275</accession>
<gene>
    <name evidence="1" type="primary">pepD</name>
    <name evidence="1" type="ORF">JFY71_04435</name>
</gene>
<reference evidence="1 2" key="1">
    <citation type="journal article" date="2022" name="Int. J. Syst. Evol. Microbiol.">
        <title>Miniphocaeibacter halophilus sp. nov., an ammonium-tolerant acetate-producing bacterium isolated from a biogas system.</title>
        <authorList>
            <person name="Schnurer A."/>
            <person name="Singh A."/>
            <person name="Bi S."/>
            <person name="Qiao W."/>
            <person name="Westerholm M."/>
        </authorList>
    </citation>
    <scope>NUCLEOTIDE SEQUENCE [LARGE SCALE GENOMIC DNA]</scope>
    <source>
        <strain evidence="1 2">AMB_01</strain>
    </source>
</reference>
<dbReference type="EC" id="3.4.13.20" evidence="1"/>
<evidence type="ECO:0000313" key="2">
    <source>
        <dbReference type="Proteomes" id="UP000595814"/>
    </source>
</evidence>
<keyword evidence="2" id="KW-1185">Reference proteome</keyword>
<name>A0AC61N275_9FIRM</name>